<name>A0A432VU05_9GAMM</name>
<evidence type="ECO:0000313" key="1">
    <source>
        <dbReference type="EMBL" id="RUO19958.1"/>
    </source>
</evidence>
<proteinExistence type="predicted"/>
<gene>
    <name evidence="1" type="ORF">CWE08_08555</name>
</gene>
<dbReference type="OrthoDB" id="5288100at2"/>
<dbReference type="Pfam" id="PF04244">
    <property type="entry name" value="DPRP"/>
    <property type="match status" value="1"/>
</dbReference>
<dbReference type="AlphaFoldDB" id="A0A432VU05"/>
<comment type="caution">
    <text evidence="1">The sequence shown here is derived from an EMBL/GenBank/DDBJ whole genome shotgun (WGS) entry which is preliminary data.</text>
</comment>
<reference evidence="2" key="1">
    <citation type="journal article" date="2018" name="Front. Microbiol.">
        <title>Genome-Based Analysis Reveals the Taxonomy and Diversity of the Family Idiomarinaceae.</title>
        <authorList>
            <person name="Liu Y."/>
            <person name="Lai Q."/>
            <person name="Shao Z."/>
        </authorList>
    </citation>
    <scope>NUCLEOTIDE SEQUENCE [LARGE SCALE GENOMIC DNA]</scope>
    <source>
        <strain evidence="2">GBPy7</strain>
    </source>
</reference>
<dbReference type="GO" id="GO:0016829">
    <property type="term" value="F:lyase activity"/>
    <property type="evidence" value="ECO:0007669"/>
    <property type="project" value="UniProtKB-KW"/>
</dbReference>
<dbReference type="Proteomes" id="UP000288395">
    <property type="component" value="Unassembled WGS sequence"/>
</dbReference>
<dbReference type="PANTHER" id="PTHR38657:SF1">
    <property type="entry name" value="SLR1343 PROTEIN"/>
    <property type="match status" value="1"/>
</dbReference>
<dbReference type="Gene3D" id="1.10.10.1710">
    <property type="entry name" value="Deoxyribodipyrimidine photolyase-related"/>
    <property type="match status" value="1"/>
</dbReference>
<dbReference type="Gene3D" id="1.25.40.80">
    <property type="match status" value="1"/>
</dbReference>
<dbReference type="SUPFAM" id="SSF48173">
    <property type="entry name" value="Cryptochrome/photolyase FAD-binding domain"/>
    <property type="match status" value="1"/>
</dbReference>
<dbReference type="InterPro" id="IPR052551">
    <property type="entry name" value="UV-DNA_repair_photolyase"/>
</dbReference>
<dbReference type="InterPro" id="IPR014729">
    <property type="entry name" value="Rossmann-like_a/b/a_fold"/>
</dbReference>
<dbReference type="RefSeq" id="WP_126767513.1">
    <property type="nucleotide sequence ID" value="NZ_PIPJ01000006.1"/>
</dbReference>
<accession>A0A432VU05</accession>
<evidence type="ECO:0000313" key="2">
    <source>
        <dbReference type="Proteomes" id="UP000288395"/>
    </source>
</evidence>
<dbReference type="Gene3D" id="3.40.50.620">
    <property type="entry name" value="HUPs"/>
    <property type="match status" value="1"/>
</dbReference>
<keyword evidence="2" id="KW-1185">Reference proteome</keyword>
<dbReference type="Gene3D" id="1.10.579.10">
    <property type="entry name" value="DNA Cyclobutane Dipyrimidine Photolyase, subunit A, domain 3"/>
    <property type="match status" value="1"/>
</dbReference>
<dbReference type="EMBL" id="PIPJ01000006">
    <property type="protein sequence ID" value="RUO19958.1"/>
    <property type="molecule type" value="Genomic_DNA"/>
</dbReference>
<dbReference type="PANTHER" id="PTHR38657">
    <property type="entry name" value="SLR1343 PROTEIN"/>
    <property type="match status" value="1"/>
</dbReference>
<sequence>MAIFSSLSDIPKKKRRQFKEVRLILGDQLNPKHSWFKQNDAVLYVMFEMQQETNYVRHHQQKVLAFFATMREFANALASLADVLYLQLGCADNKHSLTENLNSVLQLTQPQKFSYQEPDEYRLVKQLEEFEVSENTAIECCSTEHFLISLQHLDSYLPANKAPLMETFYRRVRKETGYLMADEKPIGGKWNYDHDNRNKLPDKVSVPAPLAFENDASSIADMLAKADIKMIGTATADKLDWPITREQSLKLLRNFMQERLPLFGQYQDAMSKRCYLLFHSRLSFSLNTKMLNPREVVEAAIEAYERDPDNITLAQVEGFIRQIIGWREFVRLIYWREMPSYKEKNFFAHKNPLPKFYWNADTKMNCVQHAVSQSLETAYAHHIQRLMITGNFGLLAGVHPDEMDAWYLGIYIDAIEWVELPNTRGMSQFADGGLLATKPYISSGNYINKMSTYCKDCYYKVSAKTGARSCPFNSLYWHFLHTHRGKLANNPRMGMMYRQWDKQDTEAQEAILSQAQHYLADIDSL</sequence>
<organism evidence="1 2">
    <name type="scientific">Aliidiomarina iranensis</name>
    <dbReference type="NCBI Taxonomy" id="1434071"/>
    <lineage>
        <taxon>Bacteria</taxon>
        <taxon>Pseudomonadati</taxon>
        <taxon>Pseudomonadota</taxon>
        <taxon>Gammaproteobacteria</taxon>
        <taxon>Alteromonadales</taxon>
        <taxon>Idiomarinaceae</taxon>
        <taxon>Aliidiomarina</taxon>
    </lineage>
</organism>
<dbReference type="InterPro" id="IPR007357">
    <property type="entry name" value="PhrB-like"/>
</dbReference>
<protein>
    <submittedName>
        <fullName evidence="1">Cryptochrome/photolyase family protein</fullName>
    </submittedName>
</protein>
<keyword evidence="1" id="KW-0456">Lyase</keyword>
<dbReference type="InterPro" id="IPR036134">
    <property type="entry name" value="Crypto/Photolyase_FAD-like_sf"/>
</dbReference>